<dbReference type="Pfam" id="PF00076">
    <property type="entry name" value="RRM_1"/>
    <property type="match status" value="1"/>
</dbReference>
<feature type="compositionally biased region" description="Basic and acidic residues" evidence="5">
    <location>
        <begin position="45"/>
        <end position="65"/>
    </location>
</feature>
<dbReference type="AlphaFoldDB" id="A0A9W7XMH0"/>
<evidence type="ECO:0000256" key="3">
    <source>
        <dbReference type="ARBA" id="ARBA00023242"/>
    </source>
</evidence>
<dbReference type="GO" id="GO:0003723">
    <property type="term" value="F:RNA binding"/>
    <property type="evidence" value="ECO:0007669"/>
    <property type="project" value="UniProtKB-UniRule"/>
</dbReference>
<reference evidence="7" key="1">
    <citation type="submission" date="2022-07" db="EMBL/GenBank/DDBJ databases">
        <title>Phylogenomic reconstructions and comparative analyses of Kickxellomycotina fungi.</title>
        <authorList>
            <person name="Reynolds N.K."/>
            <person name="Stajich J.E."/>
            <person name="Barry K."/>
            <person name="Grigoriev I.V."/>
            <person name="Crous P."/>
            <person name="Smith M.E."/>
        </authorList>
    </citation>
    <scope>NUCLEOTIDE SEQUENCE</scope>
    <source>
        <strain evidence="7">NBRC 105413</strain>
    </source>
</reference>
<dbReference type="GO" id="GO:0005730">
    <property type="term" value="C:nucleolus"/>
    <property type="evidence" value="ECO:0007669"/>
    <property type="project" value="UniProtKB-SubCell"/>
</dbReference>
<dbReference type="Gene3D" id="3.30.70.330">
    <property type="match status" value="1"/>
</dbReference>
<evidence type="ECO:0000313" key="7">
    <source>
        <dbReference type="EMBL" id="KAJ1645363.1"/>
    </source>
</evidence>
<feature type="domain" description="RRM" evidence="6">
    <location>
        <begin position="195"/>
        <end position="273"/>
    </location>
</feature>
<feature type="compositionally biased region" description="Basic and acidic residues" evidence="5">
    <location>
        <begin position="116"/>
        <end position="128"/>
    </location>
</feature>
<keyword evidence="3" id="KW-0539">Nucleus</keyword>
<dbReference type="SMART" id="SM00360">
    <property type="entry name" value="RRM"/>
    <property type="match status" value="1"/>
</dbReference>
<dbReference type="CDD" id="cd12307">
    <property type="entry name" value="RRM_NIFK_like"/>
    <property type="match status" value="1"/>
</dbReference>
<keyword evidence="8" id="KW-1185">Reference proteome</keyword>
<keyword evidence="2 4" id="KW-0694">RNA-binding</keyword>
<accession>A0A9W7XMH0</accession>
<dbReference type="Proteomes" id="UP001145021">
    <property type="component" value="Unassembled WGS sequence"/>
</dbReference>
<feature type="region of interest" description="Disordered" evidence="5">
    <location>
        <begin position="1"/>
        <end position="137"/>
    </location>
</feature>
<protein>
    <submittedName>
        <fullName evidence="7">Nucleolar protein</fullName>
    </submittedName>
</protein>
<comment type="subcellular location">
    <subcellularLocation>
        <location evidence="1">Nucleus</location>
        <location evidence="1">Nucleolus</location>
    </subcellularLocation>
</comment>
<dbReference type="InterPro" id="IPR035979">
    <property type="entry name" value="RBD_domain_sf"/>
</dbReference>
<organism evidence="7 8">
    <name type="scientific">Coemansia asiatica</name>
    <dbReference type="NCBI Taxonomy" id="1052880"/>
    <lineage>
        <taxon>Eukaryota</taxon>
        <taxon>Fungi</taxon>
        <taxon>Fungi incertae sedis</taxon>
        <taxon>Zoopagomycota</taxon>
        <taxon>Kickxellomycotina</taxon>
        <taxon>Kickxellomycetes</taxon>
        <taxon>Kickxellales</taxon>
        <taxon>Kickxellaceae</taxon>
        <taxon>Coemansia</taxon>
    </lineage>
</organism>
<evidence type="ECO:0000256" key="1">
    <source>
        <dbReference type="ARBA" id="ARBA00004604"/>
    </source>
</evidence>
<sequence>MAPANKKAATAKASSNKKTAPKATAKSMPKTTKQAPVAKAVSKKNMKEKAAAPAVVEKKKSKKEEPESEKEEEEEEDDEEEEEETIYEEVSDDSAIEDASASSEEENDIDGESADEQEKGDGFVKLEEGSDDSEDEVDERALLAGIESSDEATDYSDNEDEDAFKANVAKISLKGKTAQMGKVKVGDKKKNEGPGVIYVGRIPHGFYEEEMRGYFSQFGDIISLRLSRNPKTGNSRHYGFIRFKYAEVARIVADTMNNYLLFDRLLKCVFIPPHKVHPGTFTHKVFKINRDTRFKEQIAIRNKERTPEEEKAHVEKAIKRENKLRRKLAKAGIDYDFPGYKKAKHVEKEEKVEK</sequence>
<dbReference type="PROSITE" id="PS50102">
    <property type="entry name" value="RRM"/>
    <property type="match status" value="1"/>
</dbReference>
<evidence type="ECO:0000313" key="8">
    <source>
        <dbReference type="Proteomes" id="UP001145021"/>
    </source>
</evidence>
<dbReference type="PANTHER" id="PTHR46754">
    <property type="entry name" value="MKI67 FHA DOMAIN-INTERACTING NUCLEOLAR PHOSPHOPROTEIN"/>
    <property type="match status" value="1"/>
</dbReference>
<dbReference type="InterPro" id="IPR012677">
    <property type="entry name" value="Nucleotide-bd_a/b_plait_sf"/>
</dbReference>
<dbReference type="InterPro" id="IPR000504">
    <property type="entry name" value="RRM_dom"/>
</dbReference>
<feature type="compositionally biased region" description="Low complexity" evidence="5">
    <location>
        <begin position="1"/>
        <end position="33"/>
    </location>
</feature>
<gene>
    <name evidence="7" type="primary">NOP15</name>
    <name evidence="7" type="ORF">LPJ64_003020</name>
</gene>
<dbReference type="SUPFAM" id="SSF54928">
    <property type="entry name" value="RNA-binding domain, RBD"/>
    <property type="match status" value="1"/>
</dbReference>
<feature type="compositionally biased region" description="Acidic residues" evidence="5">
    <location>
        <begin position="66"/>
        <end position="96"/>
    </location>
</feature>
<name>A0A9W7XMH0_9FUNG</name>
<proteinExistence type="predicted"/>
<evidence type="ECO:0000256" key="2">
    <source>
        <dbReference type="ARBA" id="ARBA00022884"/>
    </source>
</evidence>
<evidence type="ECO:0000256" key="5">
    <source>
        <dbReference type="SAM" id="MobiDB-lite"/>
    </source>
</evidence>
<comment type="caution">
    <text evidence="7">The sequence shown here is derived from an EMBL/GenBank/DDBJ whole genome shotgun (WGS) entry which is preliminary data.</text>
</comment>
<feature type="compositionally biased region" description="Acidic residues" evidence="5">
    <location>
        <begin position="103"/>
        <end position="115"/>
    </location>
</feature>
<dbReference type="EMBL" id="JANBOH010000109">
    <property type="protein sequence ID" value="KAJ1645363.1"/>
    <property type="molecule type" value="Genomic_DNA"/>
</dbReference>
<evidence type="ECO:0000256" key="4">
    <source>
        <dbReference type="PROSITE-ProRule" id="PRU00176"/>
    </source>
</evidence>
<evidence type="ECO:0000259" key="6">
    <source>
        <dbReference type="PROSITE" id="PS50102"/>
    </source>
</evidence>